<keyword evidence="1" id="KW-0812">Transmembrane</keyword>
<organism evidence="2 3">
    <name type="scientific">Shewanella hanedai</name>
    <name type="common">Alteromonas hanedai</name>
    <dbReference type="NCBI Taxonomy" id="25"/>
    <lineage>
        <taxon>Bacteria</taxon>
        <taxon>Pseudomonadati</taxon>
        <taxon>Pseudomonadota</taxon>
        <taxon>Gammaproteobacteria</taxon>
        <taxon>Alteromonadales</taxon>
        <taxon>Shewanellaceae</taxon>
        <taxon>Shewanella</taxon>
    </lineage>
</organism>
<feature type="transmembrane region" description="Helical" evidence="1">
    <location>
        <begin position="57"/>
        <end position="84"/>
    </location>
</feature>
<gene>
    <name evidence="2" type="ORF">FN961_06965</name>
</gene>
<dbReference type="OrthoDB" id="6712223at2"/>
<name>A0A553JRE9_SHEHA</name>
<dbReference type="Proteomes" id="UP000318126">
    <property type="component" value="Unassembled WGS sequence"/>
</dbReference>
<accession>A0A553JRE9</accession>
<keyword evidence="1" id="KW-0472">Membrane</keyword>
<feature type="transmembrane region" description="Helical" evidence="1">
    <location>
        <begin position="135"/>
        <end position="168"/>
    </location>
</feature>
<evidence type="ECO:0000313" key="2">
    <source>
        <dbReference type="EMBL" id="TRY15043.1"/>
    </source>
</evidence>
<dbReference type="RefSeq" id="WP_143563830.1">
    <property type="nucleotide sequence ID" value="NZ_BMPL01000005.1"/>
</dbReference>
<evidence type="ECO:0000256" key="1">
    <source>
        <dbReference type="SAM" id="Phobius"/>
    </source>
</evidence>
<feature type="transmembrane region" description="Helical" evidence="1">
    <location>
        <begin position="96"/>
        <end position="115"/>
    </location>
</feature>
<sequence>MKKLEKEELSQKYTELTQGKASPLLYLYGLIIKGFSASEKILTKLTLPQKLYLVASFLILSDSSLGLAAIITVIALTLEFWPLFDRVWNSLAGKTVLLLFYAIIANFAIAGAASVVNEVVGVSSLHLSYTHNFAILLYLPAWGIAVSATALLILQVIVPVYLIFLLLLKPFGVKGIQLLNHTHYKFTTMFLRLILAMVVLYHLALIVNVDKFLTEDLAIPESADINKLKEDQSVIMKDLDSEDIKIANANINFSLDDTQQDIEEDTSYDDVRENYEFFVRELIAEFAYSLESDSRSRCYITPGSNVIELNDYEILEIAPDDNQAYGFSFIVKKCISPAFK</sequence>
<feature type="transmembrane region" description="Helical" evidence="1">
    <location>
        <begin position="189"/>
        <end position="207"/>
    </location>
</feature>
<dbReference type="AlphaFoldDB" id="A0A553JRE9"/>
<keyword evidence="1" id="KW-1133">Transmembrane helix</keyword>
<proteinExistence type="predicted"/>
<reference evidence="3" key="1">
    <citation type="submission" date="2019-07" db="EMBL/GenBank/DDBJ databases">
        <title>Shewanella sp. YLB-08 draft genomic sequence.</title>
        <authorList>
            <person name="Yu L."/>
        </authorList>
    </citation>
    <scope>NUCLEOTIDE SEQUENCE [LARGE SCALE GENOMIC DNA]</scope>
    <source>
        <strain evidence="3">JCM 20706</strain>
    </source>
</reference>
<comment type="caution">
    <text evidence="2">The sequence shown here is derived from an EMBL/GenBank/DDBJ whole genome shotgun (WGS) entry which is preliminary data.</text>
</comment>
<keyword evidence="3" id="KW-1185">Reference proteome</keyword>
<dbReference type="EMBL" id="VKGK01000006">
    <property type="protein sequence ID" value="TRY15043.1"/>
    <property type="molecule type" value="Genomic_DNA"/>
</dbReference>
<protein>
    <submittedName>
        <fullName evidence="2">Uncharacterized protein</fullName>
    </submittedName>
</protein>
<evidence type="ECO:0000313" key="3">
    <source>
        <dbReference type="Proteomes" id="UP000318126"/>
    </source>
</evidence>